<dbReference type="InterPro" id="IPR013249">
    <property type="entry name" value="RNA_pol_sigma70_r4_t2"/>
</dbReference>
<dbReference type="InterPro" id="IPR036388">
    <property type="entry name" value="WH-like_DNA-bd_sf"/>
</dbReference>
<dbReference type="InterPro" id="IPR013324">
    <property type="entry name" value="RNA_pol_sigma_r3/r4-like"/>
</dbReference>
<protein>
    <recommendedName>
        <fullName evidence="1">RNA polymerase sigma factor 70 region 4 type 2 domain-containing protein</fullName>
    </recommendedName>
</protein>
<name>A0ABQ5XN33_9GAMM</name>
<dbReference type="EMBL" id="BSOB01000017">
    <property type="protein sequence ID" value="GLQ93100.1"/>
    <property type="molecule type" value="Genomic_DNA"/>
</dbReference>
<accession>A0ABQ5XN33</accession>
<comment type="caution">
    <text evidence="2">The sequence shown here is derived from an EMBL/GenBank/DDBJ whole genome shotgun (WGS) entry which is preliminary data.</text>
</comment>
<evidence type="ECO:0000259" key="1">
    <source>
        <dbReference type="Pfam" id="PF08281"/>
    </source>
</evidence>
<proteinExistence type="predicted"/>
<evidence type="ECO:0000313" key="2">
    <source>
        <dbReference type="EMBL" id="GLQ93100.1"/>
    </source>
</evidence>
<gene>
    <name evidence="2" type="ORF">GCM10007901_20510</name>
</gene>
<dbReference type="Gene3D" id="1.10.10.10">
    <property type="entry name" value="Winged helix-like DNA-binding domain superfamily/Winged helix DNA-binding domain"/>
    <property type="match status" value="1"/>
</dbReference>
<feature type="domain" description="RNA polymerase sigma factor 70 region 4 type 2" evidence="1">
    <location>
        <begin position="24"/>
        <end position="74"/>
    </location>
</feature>
<dbReference type="SUPFAM" id="SSF88659">
    <property type="entry name" value="Sigma3 and sigma4 domains of RNA polymerase sigma factors"/>
    <property type="match status" value="1"/>
</dbReference>
<organism evidence="2 3">
    <name type="scientific">Dyella acidisoli</name>
    <dbReference type="NCBI Taxonomy" id="1867834"/>
    <lineage>
        <taxon>Bacteria</taxon>
        <taxon>Pseudomonadati</taxon>
        <taxon>Pseudomonadota</taxon>
        <taxon>Gammaproteobacteria</taxon>
        <taxon>Lysobacterales</taxon>
        <taxon>Rhodanobacteraceae</taxon>
        <taxon>Dyella</taxon>
    </lineage>
</organism>
<keyword evidence="3" id="KW-1185">Reference proteome</keyword>
<dbReference type="Pfam" id="PF08281">
    <property type="entry name" value="Sigma70_r4_2"/>
    <property type="match status" value="1"/>
</dbReference>
<evidence type="ECO:0000313" key="3">
    <source>
        <dbReference type="Proteomes" id="UP001156670"/>
    </source>
</evidence>
<dbReference type="Proteomes" id="UP001156670">
    <property type="component" value="Unassembled WGS sequence"/>
</dbReference>
<sequence>MSATPSPNTSPAGYLVHEQQMASIGKVILKLSPECQRVFLLKRVYGMSCKQIAVLSGIPVSRVEKDLAKALALLKGCIADQE</sequence>
<reference evidence="3" key="1">
    <citation type="journal article" date="2019" name="Int. J. Syst. Evol. Microbiol.">
        <title>The Global Catalogue of Microorganisms (GCM) 10K type strain sequencing project: providing services to taxonomists for standard genome sequencing and annotation.</title>
        <authorList>
            <consortium name="The Broad Institute Genomics Platform"/>
            <consortium name="The Broad Institute Genome Sequencing Center for Infectious Disease"/>
            <person name="Wu L."/>
            <person name="Ma J."/>
        </authorList>
    </citation>
    <scope>NUCLEOTIDE SEQUENCE [LARGE SCALE GENOMIC DNA]</scope>
    <source>
        <strain evidence="3">NBRC 111980</strain>
    </source>
</reference>
<dbReference type="RefSeq" id="WP_284320826.1">
    <property type="nucleotide sequence ID" value="NZ_BSOB01000017.1"/>
</dbReference>